<name>A0A218WPW2_PUNGR</name>
<protein>
    <submittedName>
        <fullName evidence="1">Uncharacterized protein</fullName>
    </submittedName>
</protein>
<dbReference type="AlphaFoldDB" id="A0A218WPW2"/>
<organism evidence="1 2">
    <name type="scientific">Punica granatum</name>
    <name type="common">Pomegranate</name>
    <dbReference type="NCBI Taxonomy" id="22663"/>
    <lineage>
        <taxon>Eukaryota</taxon>
        <taxon>Viridiplantae</taxon>
        <taxon>Streptophyta</taxon>
        <taxon>Embryophyta</taxon>
        <taxon>Tracheophyta</taxon>
        <taxon>Spermatophyta</taxon>
        <taxon>Magnoliopsida</taxon>
        <taxon>eudicotyledons</taxon>
        <taxon>Gunneridae</taxon>
        <taxon>Pentapetalae</taxon>
        <taxon>rosids</taxon>
        <taxon>malvids</taxon>
        <taxon>Myrtales</taxon>
        <taxon>Lythraceae</taxon>
        <taxon>Punica</taxon>
    </lineage>
</organism>
<gene>
    <name evidence="1" type="ORF">CDL15_Pgr026343</name>
</gene>
<sequence>MFVSMTLLPCGGSLARRPRPKTVGRRRPRDLWRGFSQYSRNVLRCSGIAVIFVLHECALKIRREAFATTETSLGKPYRVPKGHLKLVPRPRWSLGACRPVSGCRLLSSGSGPGSPIRKGVCKRLGVSRLKQDASGTCSDVSLVTLALRGIFRVPYWAPFGVLVIR</sequence>
<proteinExistence type="predicted"/>
<reference evidence="2" key="1">
    <citation type="journal article" date="2017" name="Plant J.">
        <title>The pomegranate (Punica granatum L.) genome and the genomics of punicalagin biosynthesis.</title>
        <authorList>
            <person name="Qin G."/>
            <person name="Xu C."/>
            <person name="Ming R."/>
            <person name="Tang H."/>
            <person name="Guyot R."/>
            <person name="Kramer E.M."/>
            <person name="Hu Y."/>
            <person name="Yi X."/>
            <person name="Qi Y."/>
            <person name="Xu X."/>
            <person name="Gao Z."/>
            <person name="Pan H."/>
            <person name="Jian J."/>
            <person name="Tian Y."/>
            <person name="Yue Z."/>
            <person name="Xu Y."/>
        </authorList>
    </citation>
    <scope>NUCLEOTIDE SEQUENCE [LARGE SCALE GENOMIC DNA]</scope>
    <source>
        <strain evidence="2">cv. Dabenzi</strain>
    </source>
</reference>
<dbReference type="Proteomes" id="UP000197138">
    <property type="component" value="Unassembled WGS sequence"/>
</dbReference>
<dbReference type="EMBL" id="MTKT01003754">
    <property type="protein sequence ID" value="OWM74508.1"/>
    <property type="molecule type" value="Genomic_DNA"/>
</dbReference>
<accession>A0A218WPW2</accession>
<evidence type="ECO:0000313" key="2">
    <source>
        <dbReference type="Proteomes" id="UP000197138"/>
    </source>
</evidence>
<evidence type="ECO:0000313" key="1">
    <source>
        <dbReference type="EMBL" id="OWM74508.1"/>
    </source>
</evidence>
<comment type="caution">
    <text evidence="1">The sequence shown here is derived from an EMBL/GenBank/DDBJ whole genome shotgun (WGS) entry which is preliminary data.</text>
</comment>